<dbReference type="EMBL" id="CP034035">
    <property type="protein sequence ID" value="QCR08267.1"/>
    <property type="molecule type" value="Genomic_DNA"/>
</dbReference>
<dbReference type="Proteomes" id="UP000299580">
    <property type="component" value="Chromosome"/>
</dbReference>
<dbReference type="KEGG" id="brb:EH207_06925"/>
<keyword evidence="2" id="KW-0808">Transferase</keyword>
<dbReference type="PANTHER" id="PTHR43179">
    <property type="entry name" value="RHAMNOSYLTRANSFERASE WBBL"/>
    <property type="match status" value="1"/>
</dbReference>
<dbReference type="GO" id="GO:0016740">
    <property type="term" value="F:transferase activity"/>
    <property type="evidence" value="ECO:0007669"/>
    <property type="project" value="UniProtKB-KW"/>
</dbReference>
<dbReference type="Pfam" id="PF00535">
    <property type="entry name" value="Glycos_transf_2"/>
    <property type="match status" value="1"/>
</dbReference>
<gene>
    <name evidence="2" type="ORF">EH207_06925</name>
</gene>
<proteinExistence type="predicted"/>
<protein>
    <submittedName>
        <fullName evidence="2">Glycosyltransferase</fullName>
    </submittedName>
</protein>
<dbReference type="InterPro" id="IPR029044">
    <property type="entry name" value="Nucleotide-diphossugar_trans"/>
</dbReference>
<name>A0A4P8QMN6_9GAMM</name>
<evidence type="ECO:0000313" key="3">
    <source>
        <dbReference type="Proteomes" id="UP000299580"/>
    </source>
</evidence>
<evidence type="ECO:0000259" key="1">
    <source>
        <dbReference type="Pfam" id="PF00535"/>
    </source>
</evidence>
<dbReference type="OrthoDB" id="9179784at2"/>
<reference evidence="2 3" key="1">
    <citation type="submission" date="2018-11" db="EMBL/GenBank/DDBJ databases">
        <title>Genome sequences of Brenneria nigrifluens and Brenneria rubrifaciens.</title>
        <authorList>
            <person name="Poret-Peterson A.T."/>
            <person name="McClean A.E."/>
            <person name="Kluepfel D.A."/>
        </authorList>
    </citation>
    <scope>NUCLEOTIDE SEQUENCE [LARGE SCALE GENOMIC DNA]</scope>
    <source>
        <strain evidence="2 3">6D370</strain>
    </source>
</reference>
<feature type="domain" description="Glycosyltransferase 2-like" evidence="1">
    <location>
        <begin position="618"/>
        <end position="798"/>
    </location>
</feature>
<dbReference type="SUPFAM" id="SSF53448">
    <property type="entry name" value="Nucleotide-diphospho-sugar transferases"/>
    <property type="match status" value="2"/>
</dbReference>
<dbReference type="Gene3D" id="3.90.550.10">
    <property type="entry name" value="Spore Coat Polysaccharide Biosynthesis Protein SpsA, Chain A"/>
    <property type="match status" value="1"/>
</dbReference>
<keyword evidence="3" id="KW-1185">Reference proteome</keyword>
<dbReference type="RefSeq" id="WP_137713311.1">
    <property type="nucleotide sequence ID" value="NZ_CP034035.1"/>
</dbReference>
<organism evidence="2 3">
    <name type="scientific">Brenneria rubrifaciens</name>
    <dbReference type="NCBI Taxonomy" id="55213"/>
    <lineage>
        <taxon>Bacteria</taxon>
        <taxon>Pseudomonadati</taxon>
        <taxon>Pseudomonadota</taxon>
        <taxon>Gammaproteobacteria</taxon>
        <taxon>Enterobacterales</taxon>
        <taxon>Pectobacteriaceae</taxon>
        <taxon>Brenneria</taxon>
    </lineage>
</organism>
<dbReference type="CDD" id="cd04186">
    <property type="entry name" value="GT_2_like_c"/>
    <property type="match status" value="1"/>
</dbReference>
<accession>A0A4P8QMN6</accession>
<dbReference type="SUPFAM" id="SSF53756">
    <property type="entry name" value="UDP-Glycosyltransferase/glycogen phosphorylase"/>
    <property type="match status" value="1"/>
</dbReference>
<evidence type="ECO:0000313" key="2">
    <source>
        <dbReference type="EMBL" id="QCR08267.1"/>
    </source>
</evidence>
<sequence length="1227" mass="137956">MPHVYLSTLQLTDYSDEALATRDVIDAFLARGWQVDVYAHRYASPLKDEFELQYGDAPLWISDDVEHQCADAYDLLWLQYGALSPALLTRLLNGGMSSRMLFNHLAVQTREEMPADVQCENRLADKVLVSVSGMKDHLRDGGINDALINLFANPVPERYFVSWRPNETPVLKKLLLVVDRLDNHFVMLAQALQAQGMQCDIKGREQAMPELPALWGEYDAVIANGRIAQYALCAGIPVYLYRGQGFLGYLGTGRWEPDLFRAHHRERDLSANDAVREIVDGYTDALASARRSAGEYAVNRRLPEQLTSLLESLAAPSLKTISDQEWQRLTLHNQTLLDKTKPAYSVGKWLDERQITPARRALLQAYIHNQPELGQTAIAIVAGDGEPSAAIVNTWQSVRELWQPASEVYLIATQCPAEMSGDVNWLPTDNSGVSQVNRLIEQTAASFLLILHAGDRLLPQTLLLLTEYRLRHEQAQVFYMDEAHRQEGEVMNPVLKPACNIDMLRSYPYIGRNLALSVDSLRRAQGIDVQLGMSGVFDSVWQVIEQAGPQAVAHIPDVLIYTSNSLYDWLSCAELSLVYPRILARHLARCQIQGTIEPGKSAGTWRIQYQHDSQPLVSIIIPTRDHLVLLTDCVESLMEKTQYCRYELLLVDNGSTEPGACQFLQRLAEMELAQIRVLQWHETFNFSAINNYAAAQAHGDVLLFLNNDTVILNGEWLQALLQHALRPEVGIVGAKMTFEDGRIQHGGMVMGLNGSAGIAFQGLDAEASGYMRLLQVTHDSGAVSAACMMMRRDVFDELGGFDAEQFPDYFGDVDLSLKAQQQGYLTVWTPDAHLRHMGGASRLLARFGVSALPQNQDIEPLYQQWFPQLVDDPHYHPAFGRNAPGFGLAPDMARCQLPLPGRPLPVVLANHADWQGCGHYRVMFPFQALEQEMQIEGGLKHGMADVLDVARLSPDVIIAQLAYGPHMPQVVKKYRQYTHAQIVAEFDDYILNIPINSGNRKNFLQERIKNFRRALESVDWVVVSTPALADAYSAYHSDIRVAHNRLPVSWWKGLTSQRRQGRKPRIGWAGGSSHRGDLMLLRSVIKALENEVEWVFMGMKPEGIKCEFHAGVPIEYYPQKTASLNLDLALVPLEYNPFNECKSNLRLLELGACGIPVICTDIEPYRCGLPVTRVNNRFKDWMEAIRMHLADMDESAKMGDQLREAVYRDWMLEGDGLTDWVKAWLPA</sequence>
<dbReference type="PANTHER" id="PTHR43179:SF7">
    <property type="entry name" value="RHAMNOSYLTRANSFERASE WBBL"/>
    <property type="match status" value="1"/>
</dbReference>
<dbReference type="Gene3D" id="3.40.50.2000">
    <property type="entry name" value="Glycogen Phosphorylase B"/>
    <property type="match status" value="1"/>
</dbReference>
<dbReference type="AlphaFoldDB" id="A0A4P8QMN6"/>
<dbReference type="InterPro" id="IPR001173">
    <property type="entry name" value="Glyco_trans_2-like"/>
</dbReference>